<reference evidence="6" key="1">
    <citation type="journal article" date="2021" name="New Phytol.">
        <title>Evolutionary innovations through gain and loss of genes in the ectomycorrhizal Boletales.</title>
        <authorList>
            <person name="Wu G."/>
            <person name="Miyauchi S."/>
            <person name="Morin E."/>
            <person name="Kuo A."/>
            <person name="Drula E."/>
            <person name="Varga T."/>
            <person name="Kohler A."/>
            <person name="Feng B."/>
            <person name="Cao Y."/>
            <person name="Lipzen A."/>
            <person name="Daum C."/>
            <person name="Hundley H."/>
            <person name="Pangilinan J."/>
            <person name="Johnson J."/>
            <person name="Barry K."/>
            <person name="LaButti K."/>
            <person name="Ng V."/>
            <person name="Ahrendt S."/>
            <person name="Min B."/>
            <person name="Choi I.G."/>
            <person name="Park H."/>
            <person name="Plett J.M."/>
            <person name="Magnuson J."/>
            <person name="Spatafora J.W."/>
            <person name="Nagy L.G."/>
            <person name="Henrissat B."/>
            <person name="Grigoriev I.V."/>
            <person name="Yang Z.L."/>
            <person name="Xu J."/>
            <person name="Martin F.M."/>
        </authorList>
    </citation>
    <scope>NUCLEOTIDE SEQUENCE</scope>
    <source>
        <strain evidence="6">KKN 215</strain>
    </source>
</reference>
<dbReference type="PRINTS" id="PR00113">
    <property type="entry name" value="ALKPHPHTASE"/>
</dbReference>
<feature type="binding site" evidence="3">
    <location>
        <position position="459"/>
    </location>
    <ligand>
        <name>Zn(2+)</name>
        <dbReference type="ChEBI" id="CHEBI:29105"/>
        <label>2</label>
    </ligand>
</feature>
<feature type="chain" id="PRO_5035464541" description="alkaline phosphatase" evidence="5">
    <location>
        <begin position="27"/>
        <end position="670"/>
    </location>
</feature>
<evidence type="ECO:0000256" key="1">
    <source>
        <dbReference type="ARBA" id="ARBA00012647"/>
    </source>
</evidence>
<keyword evidence="7" id="KW-1185">Reference proteome</keyword>
<comment type="cofactor">
    <cofactor evidence="3">
        <name>Mg(2+)</name>
        <dbReference type="ChEBI" id="CHEBI:18420"/>
    </cofactor>
    <text evidence="3">Binds 1 Mg(2+) ion.</text>
</comment>
<evidence type="ECO:0000313" key="7">
    <source>
        <dbReference type="Proteomes" id="UP000813824"/>
    </source>
</evidence>
<feature type="binding site" evidence="3">
    <location>
        <position position="631"/>
    </location>
    <ligand>
        <name>Zn(2+)</name>
        <dbReference type="ChEBI" id="CHEBI:29105"/>
        <label>2</label>
    </ligand>
</feature>
<feature type="binding site" evidence="3">
    <location>
        <position position="181"/>
    </location>
    <ligand>
        <name>Zn(2+)</name>
        <dbReference type="ChEBI" id="CHEBI:29105"/>
        <label>2</label>
    </ligand>
</feature>
<evidence type="ECO:0000313" key="6">
    <source>
        <dbReference type="EMBL" id="KAH8103937.1"/>
    </source>
</evidence>
<feature type="binding site" evidence="3">
    <location>
        <position position="455"/>
    </location>
    <ligand>
        <name>Zn(2+)</name>
        <dbReference type="ChEBI" id="CHEBI:29105"/>
        <label>2</label>
    </ligand>
</feature>
<evidence type="ECO:0000256" key="3">
    <source>
        <dbReference type="PIRSR" id="PIRSR601952-2"/>
    </source>
</evidence>
<dbReference type="CDD" id="cd16012">
    <property type="entry name" value="ALP"/>
    <property type="match status" value="1"/>
</dbReference>
<dbReference type="Gene3D" id="3.40.720.10">
    <property type="entry name" value="Alkaline Phosphatase, subunit A"/>
    <property type="match status" value="1"/>
</dbReference>
<dbReference type="AlphaFoldDB" id="A0A8K0XSR1"/>
<name>A0A8K0XSR1_9AGAR</name>
<feature type="binding site" evidence="3">
    <location>
        <position position="181"/>
    </location>
    <ligand>
        <name>Mg(2+)</name>
        <dbReference type="ChEBI" id="CHEBI:18420"/>
    </ligand>
</feature>
<gene>
    <name evidence="6" type="ORF">BXZ70DRAFT_673800</name>
</gene>
<comment type="similarity">
    <text evidence="4">Belongs to the alkaline phosphatase family.</text>
</comment>
<feature type="binding site" evidence="3">
    <location>
        <position position="500"/>
    </location>
    <ligand>
        <name>Zn(2+)</name>
        <dbReference type="ChEBI" id="CHEBI:29105"/>
        <label>2</label>
    </ligand>
</feature>
<dbReference type="Proteomes" id="UP000813824">
    <property type="component" value="Unassembled WGS sequence"/>
</dbReference>
<dbReference type="EMBL" id="JAEVFJ010000006">
    <property type="protein sequence ID" value="KAH8103937.1"/>
    <property type="molecule type" value="Genomic_DNA"/>
</dbReference>
<organism evidence="6 7">
    <name type="scientific">Cristinia sonorae</name>
    <dbReference type="NCBI Taxonomy" id="1940300"/>
    <lineage>
        <taxon>Eukaryota</taxon>
        <taxon>Fungi</taxon>
        <taxon>Dikarya</taxon>
        <taxon>Basidiomycota</taxon>
        <taxon>Agaricomycotina</taxon>
        <taxon>Agaricomycetes</taxon>
        <taxon>Agaricomycetidae</taxon>
        <taxon>Agaricales</taxon>
        <taxon>Pleurotineae</taxon>
        <taxon>Stephanosporaceae</taxon>
        <taxon>Cristinia</taxon>
    </lineage>
</organism>
<dbReference type="SMART" id="SM00098">
    <property type="entry name" value="alkPPc"/>
    <property type="match status" value="1"/>
</dbReference>
<feature type="binding site" evidence="3">
    <location>
        <position position="501"/>
    </location>
    <ligand>
        <name>Zn(2+)</name>
        <dbReference type="ChEBI" id="CHEBI:29105"/>
        <label>2</label>
    </ligand>
</feature>
<evidence type="ECO:0000256" key="2">
    <source>
        <dbReference type="PIRSR" id="PIRSR601952-1"/>
    </source>
</evidence>
<keyword evidence="5" id="KW-0732">Signal</keyword>
<dbReference type="InterPro" id="IPR017850">
    <property type="entry name" value="Alkaline_phosphatase_core_sf"/>
</dbReference>
<dbReference type="GO" id="GO:0046872">
    <property type="term" value="F:metal ion binding"/>
    <property type="evidence" value="ECO:0007669"/>
    <property type="project" value="UniProtKB-KW"/>
</dbReference>
<feature type="binding site" evidence="3">
    <location>
        <position position="450"/>
    </location>
    <ligand>
        <name>Mg(2+)</name>
        <dbReference type="ChEBI" id="CHEBI:18420"/>
    </ligand>
</feature>
<feature type="active site" description="Phosphoserine intermediate" evidence="2">
    <location>
        <position position="230"/>
    </location>
</feature>
<accession>A0A8K0XSR1</accession>
<dbReference type="Pfam" id="PF00245">
    <property type="entry name" value="Alk_phosphatase"/>
    <property type="match status" value="1"/>
</dbReference>
<feature type="binding site" evidence="3">
    <location>
        <position position="289"/>
    </location>
    <ligand>
        <name>Mg(2+)</name>
        <dbReference type="ChEBI" id="CHEBI:18420"/>
    </ligand>
</feature>
<dbReference type="EC" id="3.1.3.1" evidence="1"/>
<dbReference type="PANTHER" id="PTHR11596:SF72">
    <property type="entry name" value="ALKALINE PHOSPHATASE"/>
    <property type="match status" value="1"/>
</dbReference>
<proteinExistence type="inferred from homology"/>
<dbReference type="InterPro" id="IPR001952">
    <property type="entry name" value="Alkaline_phosphatase"/>
</dbReference>
<comment type="cofactor">
    <cofactor evidence="3">
        <name>Zn(2+)</name>
        <dbReference type="ChEBI" id="CHEBI:29105"/>
    </cofactor>
    <text evidence="3">Binds 2 Zn(2+) ions.</text>
</comment>
<feature type="binding site" evidence="3">
    <location>
        <position position="291"/>
    </location>
    <ligand>
        <name>Mg(2+)</name>
        <dbReference type="ChEBI" id="CHEBI:18420"/>
    </ligand>
</feature>
<protein>
    <recommendedName>
        <fullName evidence="1">alkaline phosphatase</fullName>
        <ecNumber evidence="1">3.1.3.1</ecNumber>
    </recommendedName>
</protein>
<keyword evidence="3" id="KW-0479">Metal-binding</keyword>
<evidence type="ECO:0000256" key="4">
    <source>
        <dbReference type="RuleBase" id="RU003946"/>
    </source>
</evidence>
<sequence>MRSTQSLSATTVLFTLGSTLIGTVSAQTFQRLGTCPTLGCVFPPDQTHFLAGQLFDVRLEVHAPVNGSEASNKGVPDEKFTFCIAHERGPCVDAAKFWEVKEAPIEKWSFSYFEDLYAKDAKQSTVVNVAAKAYRALSLKKPGDYTAKLKYNNGATTVARWVVRKPNTRRKAKNVLFFIGDGMTQPMITAARLIAHKSINGVYQSLMQLDQMDNLGHQMTHSIDSFITDSANSATALYTGKKSSVNALNVWADSSKNSHDDPKVETIAELFRRRIGGALGIVSTAVIADATPAALCAHTRDRGQAQTVVTEYLHSAEFVNSTYKWPTGCKQPDVIFGGGAENFIAGKGSPNGTDYYKEFQKAGYKVVHTKKDLLAAGKKDKTLGIFSVSNMAKWIDRNILPENLKGQKNSPTGDGTDAIDQPGLKDMTLKALEILTARSKKNEGWFLMSEAASIDKMMHVLDYDRALGELLELDDTVRASIAWLKKTGQYDDTLIVVTADHGHGFDVFGGADTKYLAEQTSDRAKRGAVGVYQNSGLSGYTVAEGSSPTNQTIVYGAQGPNFPVQWNPRYAYAAGMGASPDRREQFDLELGGPRLPAINDPTSGNIVNPKDNPNGFSVSGTLPIDEGQGVHSLQDVSVFANGPGSEAFRGVYNSIDIFFKIADALALGRT</sequence>
<keyword evidence="3" id="KW-0460">Magnesium</keyword>
<dbReference type="OrthoDB" id="5818554at2759"/>
<dbReference type="SUPFAM" id="SSF53649">
    <property type="entry name" value="Alkaline phosphatase-like"/>
    <property type="match status" value="1"/>
</dbReference>
<keyword evidence="3" id="KW-0862">Zinc</keyword>
<dbReference type="GO" id="GO:0004035">
    <property type="term" value="F:alkaline phosphatase activity"/>
    <property type="evidence" value="ECO:0007669"/>
    <property type="project" value="UniProtKB-EC"/>
</dbReference>
<dbReference type="PANTHER" id="PTHR11596">
    <property type="entry name" value="ALKALINE PHOSPHATASE"/>
    <property type="match status" value="1"/>
</dbReference>
<feature type="signal peptide" evidence="5">
    <location>
        <begin position="1"/>
        <end position="26"/>
    </location>
</feature>
<comment type="caution">
    <text evidence="6">The sequence shown here is derived from an EMBL/GenBank/DDBJ whole genome shotgun (WGS) entry which is preliminary data.</text>
</comment>
<evidence type="ECO:0000256" key="5">
    <source>
        <dbReference type="SAM" id="SignalP"/>
    </source>
</evidence>